<gene>
    <name evidence="1" type="ORF">FGO68_gene12707</name>
</gene>
<dbReference type="Proteomes" id="UP000785679">
    <property type="component" value="Unassembled WGS sequence"/>
</dbReference>
<keyword evidence="2" id="KW-1185">Reference proteome</keyword>
<dbReference type="EMBL" id="RRYP01005206">
    <property type="protein sequence ID" value="TNV82244.1"/>
    <property type="molecule type" value="Genomic_DNA"/>
</dbReference>
<evidence type="ECO:0000313" key="2">
    <source>
        <dbReference type="Proteomes" id="UP000785679"/>
    </source>
</evidence>
<accession>A0A8J8NX63</accession>
<dbReference type="AlphaFoldDB" id="A0A8J8NX63"/>
<sequence>MHFLPSLAALKELVSSQFPLAISKRTIKLKQAHKLMHQRIFFMMKSESRRVYMKRWSLKLKRQVLIYLNFNSFLDKYKIQQMILKFYRRSQHPSPQTSFTKRC</sequence>
<organism evidence="1 2">
    <name type="scientific">Halteria grandinella</name>
    <dbReference type="NCBI Taxonomy" id="5974"/>
    <lineage>
        <taxon>Eukaryota</taxon>
        <taxon>Sar</taxon>
        <taxon>Alveolata</taxon>
        <taxon>Ciliophora</taxon>
        <taxon>Intramacronucleata</taxon>
        <taxon>Spirotrichea</taxon>
        <taxon>Stichotrichia</taxon>
        <taxon>Sporadotrichida</taxon>
        <taxon>Halteriidae</taxon>
        <taxon>Halteria</taxon>
    </lineage>
</organism>
<name>A0A8J8NX63_HALGN</name>
<proteinExistence type="predicted"/>
<comment type="caution">
    <text evidence="1">The sequence shown here is derived from an EMBL/GenBank/DDBJ whole genome shotgun (WGS) entry which is preliminary data.</text>
</comment>
<reference evidence="1" key="1">
    <citation type="submission" date="2019-06" db="EMBL/GenBank/DDBJ databases">
        <authorList>
            <person name="Zheng W."/>
        </authorList>
    </citation>
    <scope>NUCLEOTIDE SEQUENCE</scope>
    <source>
        <strain evidence="1">QDHG01</strain>
    </source>
</reference>
<protein>
    <submittedName>
        <fullName evidence="1">Uncharacterized protein</fullName>
    </submittedName>
</protein>
<evidence type="ECO:0000313" key="1">
    <source>
        <dbReference type="EMBL" id="TNV82244.1"/>
    </source>
</evidence>